<sequence length="336" mass="38383">MAGRPRFDKSQIEAYFTRIALPDHERKYSVSDLSDDEQLRFLQLLQRHHLVTVPFENLTLHYSWHRVVDVNPPHLFDKIVAERQGAGAGAGRGRGGYCMEVNSLLHTLLLSLGFRVFMAGARVYRAPTASYGGFSHCVNIIRIGDGARYMVDVGFGANGPTVPLPLDVGRQHTQIAPADMRLVREPIPQNADQECKLWIYQQRINARASWEPMYCFVDFEFILEDIRGMNLSPWKSPTSLFTQRVIVTRFTIKGEIEVEGAQNPRVKALELQDEFDGTLILDNNKLKWRRDGETVLEKQLESEEERIAALKKYFDIHLSHQDVEAIRGTCTQIKSQ</sequence>
<dbReference type="OMA" id="HLKYWRL"/>
<accession>W3WQ68</accession>
<protein>
    <submittedName>
        <fullName evidence="2">Uncharacterized protein</fullName>
    </submittedName>
</protein>
<dbReference type="InterPro" id="IPR038765">
    <property type="entry name" value="Papain-like_cys_pep_sf"/>
</dbReference>
<dbReference type="PANTHER" id="PTHR11786:SF0">
    <property type="entry name" value="ARYLAMINE N-ACETYLTRANSFERASE 4-RELATED"/>
    <property type="match status" value="1"/>
</dbReference>
<name>W3WQ68_PESFW</name>
<keyword evidence="3" id="KW-1185">Reference proteome</keyword>
<gene>
    <name evidence="2" type="ORF">PFICI_12216</name>
</gene>
<evidence type="ECO:0000313" key="2">
    <source>
        <dbReference type="EMBL" id="ETS75272.1"/>
    </source>
</evidence>
<comment type="similarity">
    <text evidence="1">Belongs to the arylamine N-acetyltransferase family.</text>
</comment>
<dbReference type="HOGENOM" id="CLU_049918_2_0_1"/>
<dbReference type="Proteomes" id="UP000030651">
    <property type="component" value="Unassembled WGS sequence"/>
</dbReference>
<dbReference type="Gene3D" id="3.30.2140.20">
    <property type="match status" value="1"/>
</dbReference>
<dbReference type="RefSeq" id="XP_007838988.1">
    <property type="nucleotide sequence ID" value="XM_007840797.1"/>
</dbReference>
<dbReference type="InParanoid" id="W3WQ68"/>
<dbReference type="OrthoDB" id="10260017at2759"/>
<evidence type="ECO:0000313" key="3">
    <source>
        <dbReference type="Proteomes" id="UP000030651"/>
    </source>
</evidence>
<dbReference type="InterPro" id="IPR053710">
    <property type="entry name" value="Arylamine_NAT_domain_sf"/>
</dbReference>
<dbReference type="KEGG" id="pfy:PFICI_12216"/>
<organism evidence="2 3">
    <name type="scientific">Pestalotiopsis fici (strain W106-1 / CGMCC3.15140)</name>
    <dbReference type="NCBI Taxonomy" id="1229662"/>
    <lineage>
        <taxon>Eukaryota</taxon>
        <taxon>Fungi</taxon>
        <taxon>Dikarya</taxon>
        <taxon>Ascomycota</taxon>
        <taxon>Pezizomycotina</taxon>
        <taxon>Sordariomycetes</taxon>
        <taxon>Xylariomycetidae</taxon>
        <taxon>Amphisphaeriales</taxon>
        <taxon>Sporocadaceae</taxon>
        <taxon>Pestalotiopsis</taxon>
    </lineage>
</organism>
<dbReference type="InterPro" id="IPR001447">
    <property type="entry name" value="Arylamine_N-AcTrfase"/>
</dbReference>
<dbReference type="GO" id="GO:0016407">
    <property type="term" value="F:acetyltransferase activity"/>
    <property type="evidence" value="ECO:0007669"/>
    <property type="project" value="InterPro"/>
</dbReference>
<dbReference type="AlphaFoldDB" id="W3WQ68"/>
<proteinExistence type="inferred from homology"/>
<evidence type="ECO:0000256" key="1">
    <source>
        <dbReference type="ARBA" id="ARBA00006547"/>
    </source>
</evidence>
<dbReference type="EMBL" id="KI912118">
    <property type="protein sequence ID" value="ETS75272.1"/>
    <property type="molecule type" value="Genomic_DNA"/>
</dbReference>
<dbReference type="PANTHER" id="PTHR11786">
    <property type="entry name" value="N-HYDROXYARYLAMINE O-ACETYLTRANSFERASE"/>
    <property type="match status" value="1"/>
</dbReference>
<dbReference type="eggNOG" id="ENOG502RVZB">
    <property type="taxonomic scope" value="Eukaryota"/>
</dbReference>
<reference evidence="3" key="1">
    <citation type="journal article" date="2015" name="BMC Genomics">
        <title>Genomic and transcriptomic analysis of the endophytic fungus Pestalotiopsis fici reveals its lifestyle and high potential for synthesis of natural products.</title>
        <authorList>
            <person name="Wang X."/>
            <person name="Zhang X."/>
            <person name="Liu L."/>
            <person name="Xiang M."/>
            <person name="Wang W."/>
            <person name="Sun X."/>
            <person name="Che Y."/>
            <person name="Guo L."/>
            <person name="Liu G."/>
            <person name="Guo L."/>
            <person name="Wang C."/>
            <person name="Yin W.B."/>
            <person name="Stadler M."/>
            <person name="Zhang X."/>
            <person name="Liu X."/>
        </authorList>
    </citation>
    <scope>NUCLEOTIDE SEQUENCE [LARGE SCALE GENOMIC DNA]</scope>
    <source>
        <strain evidence="3">W106-1 / CGMCC3.15140</strain>
    </source>
</reference>
<dbReference type="Pfam" id="PF00797">
    <property type="entry name" value="Acetyltransf_2"/>
    <property type="match status" value="1"/>
</dbReference>
<dbReference type="GeneID" id="19277229"/>
<dbReference type="SUPFAM" id="SSF54001">
    <property type="entry name" value="Cysteine proteinases"/>
    <property type="match status" value="1"/>
</dbReference>